<evidence type="ECO:0000256" key="1">
    <source>
        <dbReference type="SAM" id="SignalP"/>
    </source>
</evidence>
<organism evidence="2 3">
    <name type="scientific">Calycina marina</name>
    <dbReference type="NCBI Taxonomy" id="1763456"/>
    <lineage>
        <taxon>Eukaryota</taxon>
        <taxon>Fungi</taxon>
        <taxon>Dikarya</taxon>
        <taxon>Ascomycota</taxon>
        <taxon>Pezizomycotina</taxon>
        <taxon>Leotiomycetes</taxon>
        <taxon>Helotiales</taxon>
        <taxon>Pezizellaceae</taxon>
        <taxon>Calycina</taxon>
    </lineage>
</organism>
<dbReference type="Gene3D" id="3.90.550.50">
    <property type="match status" value="1"/>
</dbReference>
<feature type="chain" id="PRO_5040508547" evidence="1">
    <location>
        <begin position="27"/>
        <end position="530"/>
    </location>
</feature>
<dbReference type="Pfam" id="PF04646">
    <property type="entry name" value="DUF604"/>
    <property type="match status" value="1"/>
</dbReference>
<dbReference type="PANTHER" id="PTHR10811">
    <property type="entry name" value="FRINGE-RELATED"/>
    <property type="match status" value="1"/>
</dbReference>
<keyword evidence="3" id="KW-1185">Reference proteome</keyword>
<reference evidence="2" key="1">
    <citation type="journal article" date="2021" name="IMA Fungus">
        <title>Genomic characterization of three marine fungi, including Emericellopsis atlantica sp. nov. with signatures of a generalist lifestyle and marine biomass degradation.</title>
        <authorList>
            <person name="Hagestad O.C."/>
            <person name="Hou L."/>
            <person name="Andersen J.H."/>
            <person name="Hansen E.H."/>
            <person name="Altermark B."/>
            <person name="Li C."/>
            <person name="Kuhnert E."/>
            <person name="Cox R.J."/>
            <person name="Crous P.W."/>
            <person name="Spatafora J.W."/>
            <person name="Lail K."/>
            <person name="Amirebrahimi M."/>
            <person name="Lipzen A."/>
            <person name="Pangilinan J."/>
            <person name="Andreopoulos W."/>
            <person name="Hayes R.D."/>
            <person name="Ng V."/>
            <person name="Grigoriev I.V."/>
            <person name="Jackson S.A."/>
            <person name="Sutton T.D.S."/>
            <person name="Dobson A.D.W."/>
            <person name="Rama T."/>
        </authorList>
    </citation>
    <scope>NUCLEOTIDE SEQUENCE</scope>
    <source>
        <strain evidence="2">TRa3180A</strain>
    </source>
</reference>
<dbReference type="OrthoDB" id="414175at2759"/>
<dbReference type="InterPro" id="IPR006740">
    <property type="entry name" value="DUF604"/>
</dbReference>
<comment type="caution">
    <text evidence="2">The sequence shown here is derived from an EMBL/GenBank/DDBJ whole genome shotgun (WGS) entry which is preliminary data.</text>
</comment>
<evidence type="ECO:0000313" key="2">
    <source>
        <dbReference type="EMBL" id="KAG9240123.1"/>
    </source>
</evidence>
<dbReference type="EMBL" id="MU254577">
    <property type="protein sequence ID" value="KAG9240123.1"/>
    <property type="molecule type" value="Genomic_DNA"/>
</dbReference>
<dbReference type="Proteomes" id="UP000887226">
    <property type="component" value="Unassembled WGS sequence"/>
</dbReference>
<proteinExistence type="predicted"/>
<gene>
    <name evidence="2" type="ORF">BJ878DRAFT_528079</name>
</gene>
<feature type="signal peptide" evidence="1">
    <location>
        <begin position="1"/>
        <end position="26"/>
    </location>
</feature>
<evidence type="ECO:0000313" key="3">
    <source>
        <dbReference type="Proteomes" id="UP000887226"/>
    </source>
</evidence>
<name>A0A9P7YVZ8_9HELO</name>
<dbReference type="AlphaFoldDB" id="A0A9P7YVZ8"/>
<sequence length="530" mass="59445">MPPRRFILLGISLALVTVLLIAIRHAYPPLNTNIVATKAKTKDQVTSCTQHLGWLIPYQFAYPIQYVSRDIVARVRADHARPQLTIIDKPLFEEFTTLNLADSNTFKFERCLPPLELEVPHGMHMPVDASNMMFGVQTTIGRLRDTIKHMERWLPNTNARLFAIVQQSEGIPANVEEMAALEKEFRSKKMLVSVIHPVRPTDSFPQRYFSLANVMFAAKDDKTQWIINIDDDTFFPSMWELQEELKKHDASKPLYIGSLSEDWWAVTKYGLMGFGGAGLILSTPMAAIIDANTEPCKDHLGTSAGDITMMDCVYKHSTTKLTHITSLHQVDMKGDLSGFYESGRDMLSVHHWKEGSQAGYKLEMEKMHQVADICDSCFLQRWQFPGELVLSNGFSIASYPEGHLTGKKPGVTGTVKDAVGVEPINKINLVQMEATWNDEINVLHSLAPTREKMKENEKIGYKLLDSMSVPGDEIGYPGQKVIRQIYFKEGSEAGVTGKDTVLVLNWMSGGLDPLPPVNPEIPNVKGRKLS</sequence>
<accession>A0A9P7YVZ8</accession>
<keyword evidence="1" id="KW-0732">Signal</keyword>
<protein>
    <submittedName>
        <fullName evidence="2">Glycosyltransferase family 31 protein</fullName>
    </submittedName>
</protein>